<evidence type="ECO:0000256" key="8">
    <source>
        <dbReference type="RuleBase" id="RU000560"/>
    </source>
</evidence>
<keyword evidence="5 7" id="KW-0687">Ribonucleoprotein</keyword>
<dbReference type="PRINTS" id="PR00062">
    <property type="entry name" value="RIBOSOMALL20"/>
</dbReference>
<accession>A0A2W5TQ73</accession>
<organism evidence="9 10">
    <name type="scientific">Archangium gephyra</name>
    <dbReference type="NCBI Taxonomy" id="48"/>
    <lineage>
        <taxon>Bacteria</taxon>
        <taxon>Pseudomonadati</taxon>
        <taxon>Myxococcota</taxon>
        <taxon>Myxococcia</taxon>
        <taxon>Myxococcales</taxon>
        <taxon>Cystobacterineae</taxon>
        <taxon>Archangiaceae</taxon>
        <taxon>Archangium</taxon>
    </lineage>
</organism>
<evidence type="ECO:0000256" key="5">
    <source>
        <dbReference type="ARBA" id="ARBA00023274"/>
    </source>
</evidence>
<evidence type="ECO:0000256" key="2">
    <source>
        <dbReference type="ARBA" id="ARBA00022730"/>
    </source>
</evidence>
<dbReference type="GO" id="GO:0005840">
    <property type="term" value="C:ribosome"/>
    <property type="evidence" value="ECO:0007669"/>
    <property type="project" value="UniProtKB-KW"/>
</dbReference>
<dbReference type="Proteomes" id="UP000249061">
    <property type="component" value="Unassembled WGS sequence"/>
</dbReference>
<comment type="caution">
    <text evidence="9">The sequence shown here is derived from an EMBL/GenBank/DDBJ whole genome shotgun (WGS) entry which is preliminary data.</text>
</comment>
<dbReference type="InterPro" id="IPR049946">
    <property type="entry name" value="RIBOSOMAL_L20_CS"/>
</dbReference>
<dbReference type="HAMAP" id="MF_00382">
    <property type="entry name" value="Ribosomal_bL20"/>
    <property type="match status" value="1"/>
</dbReference>
<dbReference type="GO" id="GO:0000027">
    <property type="term" value="P:ribosomal large subunit assembly"/>
    <property type="evidence" value="ECO:0007669"/>
    <property type="project" value="UniProtKB-UniRule"/>
</dbReference>
<reference evidence="9 10" key="1">
    <citation type="submission" date="2017-08" db="EMBL/GenBank/DDBJ databases">
        <title>Infants hospitalized years apart are colonized by the same room-sourced microbial strains.</title>
        <authorList>
            <person name="Brooks B."/>
            <person name="Olm M.R."/>
            <person name="Firek B.A."/>
            <person name="Baker R."/>
            <person name="Thomas B.C."/>
            <person name="Morowitz M.J."/>
            <person name="Banfield J.F."/>
        </authorList>
    </citation>
    <scope>NUCLEOTIDE SEQUENCE [LARGE SCALE GENOMIC DNA]</scope>
    <source>
        <strain evidence="9">S2_003_000_R2_14</strain>
    </source>
</reference>
<dbReference type="InterPro" id="IPR005813">
    <property type="entry name" value="Ribosomal_bL20"/>
</dbReference>
<proteinExistence type="inferred from homology"/>
<comment type="similarity">
    <text evidence="1 7 8">Belongs to the bacterial ribosomal protein bL20 family.</text>
</comment>
<name>A0A2W5TQ73_9BACT</name>
<dbReference type="PANTHER" id="PTHR10986">
    <property type="entry name" value="39S RIBOSOMAL PROTEIN L20"/>
    <property type="match status" value="1"/>
</dbReference>
<comment type="function">
    <text evidence="7 8">Binds directly to 23S ribosomal RNA and is necessary for the in vitro assembly process of the 50S ribosomal subunit. It is not involved in the protein synthesizing functions of that subunit.</text>
</comment>
<evidence type="ECO:0000256" key="1">
    <source>
        <dbReference type="ARBA" id="ARBA00007698"/>
    </source>
</evidence>
<evidence type="ECO:0000313" key="10">
    <source>
        <dbReference type="Proteomes" id="UP000249061"/>
    </source>
</evidence>
<protein>
    <recommendedName>
        <fullName evidence="6 7">Large ribosomal subunit protein bL20</fullName>
    </recommendedName>
</protein>
<sequence length="115" mass="12962">MRVKKGVKARRRRNSILKLAKGFRGRRKNCYKRANQAVERALDYASRDRQRRKRDFRSLWIVRINAAARTVGLSYSKLIAGLSKAKVAIDRKILADLAVHDLAGFGAVAQIAKAA</sequence>
<keyword evidence="3 7" id="KW-0694">RNA-binding</keyword>
<evidence type="ECO:0000256" key="6">
    <source>
        <dbReference type="ARBA" id="ARBA00035172"/>
    </source>
</evidence>
<dbReference type="Pfam" id="PF00453">
    <property type="entry name" value="Ribosomal_L20"/>
    <property type="match status" value="1"/>
</dbReference>
<evidence type="ECO:0000256" key="4">
    <source>
        <dbReference type="ARBA" id="ARBA00022980"/>
    </source>
</evidence>
<dbReference type="Gene3D" id="6.10.160.10">
    <property type="match status" value="1"/>
</dbReference>
<dbReference type="GO" id="GO:0006412">
    <property type="term" value="P:translation"/>
    <property type="evidence" value="ECO:0007669"/>
    <property type="project" value="InterPro"/>
</dbReference>
<evidence type="ECO:0000313" key="9">
    <source>
        <dbReference type="EMBL" id="PZR15997.1"/>
    </source>
</evidence>
<dbReference type="SUPFAM" id="SSF74731">
    <property type="entry name" value="Ribosomal protein L20"/>
    <property type="match status" value="1"/>
</dbReference>
<dbReference type="FunFam" id="1.10.1900.20:FF:000001">
    <property type="entry name" value="50S ribosomal protein L20"/>
    <property type="match status" value="1"/>
</dbReference>
<keyword evidence="4 7" id="KW-0689">Ribosomal protein</keyword>
<dbReference type="PROSITE" id="PS00937">
    <property type="entry name" value="RIBOSOMAL_L20"/>
    <property type="match status" value="1"/>
</dbReference>
<dbReference type="CDD" id="cd07026">
    <property type="entry name" value="Ribosomal_L20"/>
    <property type="match status" value="1"/>
</dbReference>
<keyword evidence="2 7" id="KW-0699">rRNA-binding</keyword>
<dbReference type="AlphaFoldDB" id="A0A2W5TQ73"/>
<dbReference type="Gene3D" id="1.10.1900.20">
    <property type="entry name" value="Ribosomal protein L20"/>
    <property type="match status" value="1"/>
</dbReference>
<gene>
    <name evidence="7" type="primary">rplT</name>
    <name evidence="9" type="ORF">DI536_06755</name>
</gene>
<dbReference type="GO" id="GO:0003735">
    <property type="term" value="F:structural constituent of ribosome"/>
    <property type="evidence" value="ECO:0007669"/>
    <property type="project" value="InterPro"/>
</dbReference>
<dbReference type="EMBL" id="QFQP01000004">
    <property type="protein sequence ID" value="PZR15997.1"/>
    <property type="molecule type" value="Genomic_DNA"/>
</dbReference>
<evidence type="ECO:0000256" key="7">
    <source>
        <dbReference type="HAMAP-Rule" id="MF_00382"/>
    </source>
</evidence>
<dbReference type="GO" id="GO:1990904">
    <property type="term" value="C:ribonucleoprotein complex"/>
    <property type="evidence" value="ECO:0007669"/>
    <property type="project" value="UniProtKB-KW"/>
</dbReference>
<dbReference type="NCBIfam" id="TIGR01032">
    <property type="entry name" value="rplT_bact"/>
    <property type="match status" value="1"/>
</dbReference>
<evidence type="ECO:0000256" key="3">
    <source>
        <dbReference type="ARBA" id="ARBA00022884"/>
    </source>
</evidence>
<dbReference type="InterPro" id="IPR035566">
    <property type="entry name" value="Ribosomal_protein_bL20_C"/>
</dbReference>
<dbReference type="GO" id="GO:0019843">
    <property type="term" value="F:rRNA binding"/>
    <property type="evidence" value="ECO:0007669"/>
    <property type="project" value="UniProtKB-UniRule"/>
</dbReference>